<protein>
    <recommendedName>
        <fullName evidence="1">ABC1 atypical kinase-like domain-containing protein</fullName>
    </recommendedName>
</protein>
<dbReference type="SUPFAM" id="SSF56112">
    <property type="entry name" value="Protein kinase-like (PK-like)"/>
    <property type="match status" value="1"/>
</dbReference>
<organism evidence="2 3">
    <name type="scientific">Vibrio splendidus</name>
    <dbReference type="NCBI Taxonomy" id="29497"/>
    <lineage>
        <taxon>Bacteria</taxon>
        <taxon>Pseudomonadati</taxon>
        <taxon>Pseudomonadota</taxon>
        <taxon>Gammaproteobacteria</taxon>
        <taxon>Vibrionales</taxon>
        <taxon>Vibrionaceae</taxon>
        <taxon>Vibrio</taxon>
    </lineage>
</organism>
<sequence>MINYVNKKISIQADKFNLDNASSSSALKLGNVKLAENVREDKILYQLKDNASCLVKNYSSKISVADDLIEKKQGNIDKRIRKSNITDLLKSDTPSNTTSSTLPSLETKLKIESFDKPKHDFLGKGGRGTVYRSGNMVIKDLNGASNDQKNHELNMCNAWHKENGYTANQASYLVKNHLQMPYREGKFPNDEKVKTVVSEMFKKGFMIGDPKKENFVVDKQGTIHPIDFGLVFQRSDIDNVASDVATEIVKDYAKGGYKLVPAELKSDYSKYINQLESKCHALGTVNIKELIRSGLVSIVKNN</sequence>
<dbReference type="InterPro" id="IPR011009">
    <property type="entry name" value="Kinase-like_dom_sf"/>
</dbReference>
<dbReference type="EMBL" id="MCSW01000113">
    <property type="protein sequence ID" value="PMF25613.1"/>
    <property type="molecule type" value="Genomic_DNA"/>
</dbReference>
<dbReference type="Pfam" id="PF03109">
    <property type="entry name" value="ABC1"/>
    <property type="match status" value="1"/>
</dbReference>
<proteinExistence type="predicted"/>
<dbReference type="InterPro" id="IPR004147">
    <property type="entry name" value="ABC1_dom"/>
</dbReference>
<comment type="caution">
    <text evidence="2">The sequence shown here is derived from an EMBL/GenBank/DDBJ whole genome shotgun (WGS) entry which is preliminary data.</text>
</comment>
<feature type="domain" description="ABC1 atypical kinase-like" evidence="1">
    <location>
        <begin position="193"/>
        <end position="234"/>
    </location>
</feature>
<dbReference type="Proteomes" id="UP000235405">
    <property type="component" value="Unassembled WGS sequence"/>
</dbReference>
<evidence type="ECO:0000313" key="2">
    <source>
        <dbReference type="EMBL" id="PMF25613.1"/>
    </source>
</evidence>
<gene>
    <name evidence="2" type="ORF">BCV19_00575</name>
</gene>
<dbReference type="AlphaFoldDB" id="A0A2N7CHE6"/>
<accession>A0A2N7CHE6</accession>
<reference evidence="3" key="1">
    <citation type="submission" date="2016-07" db="EMBL/GenBank/DDBJ databases">
        <title>Nontailed viruses are major unrecognized killers of bacteria in the ocean.</title>
        <authorList>
            <person name="Kauffman K."/>
            <person name="Hussain F."/>
            <person name="Yang J."/>
            <person name="Arevalo P."/>
            <person name="Brown J."/>
            <person name="Cutler M."/>
            <person name="Kelly L."/>
            <person name="Polz M.F."/>
        </authorList>
    </citation>
    <scope>NUCLEOTIDE SEQUENCE [LARGE SCALE GENOMIC DNA]</scope>
    <source>
        <strain evidence="3">10N.286.54.F3</strain>
    </source>
</reference>
<evidence type="ECO:0000313" key="3">
    <source>
        <dbReference type="Proteomes" id="UP000235405"/>
    </source>
</evidence>
<name>A0A2N7CHE6_VIBSP</name>
<evidence type="ECO:0000259" key="1">
    <source>
        <dbReference type="Pfam" id="PF03109"/>
    </source>
</evidence>